<proteinExistence type="predicted"/>
<sequence>MRGISGIVAGALLVSACHQQPAEPTIEKAWARLPAVSGNPGAAYFTLKGGSQQDKLVAIASSATSRAELHETMHHGQMSAMQPLRDVAVDVDKKVDFAPGGRHVMLFGLSPSLKPGHRIPLVLTLASGKKLETQAQLVGAGDPQP</sequence>
<dbReference type="PANTHER" id="PTHR36302:SF1">
    <property type="entry name" value="COPPER CHAPERONE PCU(A)C"/>
    <property type="match status" value="1"/>
</dbReference>
<dbReference type="PANTHER" id="PTHR36302">
    <property type="entry name" value="BLR7088 PROTEIN"/>
    <property type="match status" value="1"/>
</dbReference>
<evidence type="ECO:0000313" key="1">
    <source>
        <dbReference type="EMBL" id="MBB5710168.1"/>
    </source>
</evidence>
<dbReference type="SUPFAM" id="SSF110087">
    <property type="entry name" value="DR1885-like metal-binding protein"/>
    <property type="match status" value="1"/>
</dbReference>
<comment type="caution">
    <text evidence="1">The sequence shown here is derived from an EMBL/GenBank/DDBJ whole genome shotgun (WGS) entry which is preliminary data.</text>
</comment>
<gene>
    <name evidence="1" type="ORF">FHT02_001396</name>
</gene>
<keyword evidence="2" id="KW-1185">Reference proteome</keyword>
<dbReference type="InterPro" id="IPR007410">
    <property type="entry name" value="LpqE-like"/>
</dbReference>
<dbReference type="Proteomes" id="UP000527143">
    <property type="component" value="Unassembled WGS sequence"/>
</dbReference>
<dbReference type="InterPro" id="IPR036182">
    <property type="entry name" value="PCuAC_sf"/>
</dbReference>
<dbReference type="Pfam" id="PF04314">
    <property type="entry name" value="PCuAC"/>
    <property type="match status" value="1"/>
</dbReference>
<evidence type="ECO:0000313" key="2">
    <source>
        <dbReference type="Proteomes" id="UP000527143"/>
    </source>
</evidence>
<dbReference type="InterPro" id="IPR058248">
    <property type="entry name" value="Lxx211020-like"/>
</dbReference>
<reference evidence="1 2" key="1">
    <citation type="submission" date="2020-08" db="EMBL/GenBank/DDBJ databases">
        <title>Genomic Encyclopedia of Type Strains, Phase IV (KMG-IV): sequencing the most valuable type-strain genomes for metagenomic binning, comparative biology and taxonomic classification.</title>
        <authorList>
            <person name="Goeker M."/>
        </authorList>
    </citation>
    <scope>NUCLEOTIDE SEQUENCE [LARGE SCALE GENOMIC DNA]</scope>
    <source>
        <strain evidence="1 2">DSM 26736</strain>
    </source>
</reference>
<protein>
    <recommendedName>
        <fullName evidence="3">Copper chaperone PCu(A)C</fullName>
    </recommendedName>
</protein>
<dbReference type="Gene3D" id="2.60.40.1890">
    <property type="entry name" value="PCu(A)C copper chaperone"/>
    <property type="match status" value="1"/>
</dbReference>
<dbReference type="AlphaFoldDB" id="A0A840YH83"/>
<dbReference type="PROSITE" id="PS51257">
    <property type="entry name" value="PROKAR_LIPOPROTEIN"/>
    <property type="match status" value="1"/>
</dbReference>
<accession>A0A840YH83</accession>
<evidence type="ECO:0008006" key="3">
    <source>
        <dbReference type="Google" id="ProtNLM"/>
    </source>
</evidence>
<dbReference type="RefSeq" id="WP_184085855.1">
    <property type="nucleotide sequence ID" value="NZ_JACIJF010000003.1"/>
</dbReference>
<organism evidence="1 2">
    <name type="scientific">Sphingomonas xinjiangensis</name>
    <dbReference type="NCBI Taxonomy" id="643568"/>
    <lineage>
        <taxon>Bacteria</taxon>
        <taxon>Pseudomonadati</taxon>
        <taxon>Pseudomonadota</taxon>
        <taxon>Alphaproteobacteria</taxon>
        <taxon>Sphingomonadales</taxon>
        <taxon>Sphingomonadaceae</taxon>
        <taxon>Sphingomonas</taxon>
    </lineage>
</organism>
<name>A0A840YH83_9SPHN</name>
<dbReference type="EMBL" id="JACIJF010000003">
    <property type="protein sequence ID" value="MBB5710168.1"/>
    <property type="molecule type" value="Genomic_DNA"/>
</dbReference>